<dbReference type="EMBL" id="DS027057">
    <property type="protein sequence ID" value="EAW09103.1"/>
    <property type="molecule type" value="Genomic_DNA"/>
</dbReference>
<dbReference type="HOGENOM" id="CLU_1282968_0_0_1"/>
<evidence type="ECO:0000313" key="3">
    <source>
        <dbReference type="EMBL" id="EAW09103.1"/>
    </source>
</evidence>
<dbReference type="Proteomes" id="UP000006701">
    <property type="component" value="Unassembled WGS sequence"/>
</dbReference>
<feature type="region of interest" description="Disordered" evidence="1">
    <location>
        <begin position="104"/>
        <end position="124"/>
    </location>
</feature>
<accession>A1CLX4</accession>
<feature type="chain" id="PRO_5002633031" evidence="2">
    <location>
        <begin position="25"/>
        <end position="215"/>
    </location>
</feature>
<dbReference type="RefSeq" id="XP_001270529.1">
    <property type="nucleotide sequence ID" value="XM_001270528.1"/>
</dbReference>
<sequence>MHAFHTFTFAAMVAGCLCSPLANGQPSAASFTLAKDPIVQFENLTETIERINAASPPPPNLDISQPWPLFKYNMLGNSSWVVTMIDQSVEAVFIHRSHFPRDGRTEKKSLTTRQSGEPDQITMGVGGTNTCTPIVIEVIENDSCVTPPPNTFAFFRGLEYLQGQHIRVCPDYGLPCGFYKMCITTTGYCTQGGTYEVSVSRECDNDTISDMCFHD</sequence>
<gene>
    <name evidence="3" type="ORF">ACLA_078520</name>
</gene>
<reference evidence="3 4" key="1">
    <citation type="journal article" date="2008" name="PLoS Genet.">
        <title>Genomic islands in the pathogenic filamentous fungus Aspergillus fumigatus.</title>
        <authorList>
            <person name="Fedorova N.D."/>
            <person name="Khaldi N."/>
            <person name="Joardar V.S."/>
            <person name="Maiti R."/>
            <person name="Amedeo P."/>
            <person name="Anderson M.J."/>
            <person name="Crabtree J."/>
            <person name="Silva J.C."/>
            <person name="Badger J.H."/>
            <person name="Albarraq A."/>
            <person name="Angiuoli S."/>
            <person name="Bussey H."/>
            <person name="Bowyer P."/>
            <person name="Cotty P.J."/>
            <person name="Dyer P.S."/>
            <person name="Egan A."/>
            <person name="Galens K."/>
            <person name="Fraser-Liggett C.M."/>
            <person name="Haas B.J."/>
            <person name="Inman J.M."/>
            <person name="Kent R."/>
            <person name="Lemieux S."/>
            <person name="Malavazi I."/>
            <person name="Orvis J."/>
            <person name="Roemer T."/>
            <person name="Ronning C.M."/>
            <person name="Sundaram J.P."/>
            <person name="Sutton G."/>
            <person name="Turner G."/>
            <person name="Venter J.C."/>
            <person name="White O.R."/>
            <person name="Whitty B.R."/>
            <person name="Youngman P."/>
            <person name="Wolfe K.H."/>
            <person name="Goldman G.H."/>
            <person name="Wortman J.R."/>
            <person name="Jiang B."/>
            <person name="Denning D.W."/>
            <person name="Nierman W.C."/>
        </authorList>
    </citation>
    <scope>NUCLEOTIDE SEQUENCE [LARGE SCALE GENOMIC DNA]</scope>
    <source>
        <strain evidence="4">ATCC 1007 / CBS 513.65 / DSM 816 / NCTC 3887 / NRRL 1</strain>
    </source>
</reference>
<dbReference type="KEGG" id="act:ACLA_078520"/>
<name>A1CLX4_ASPCL</name>
<keyword evidence="4" id="KW-1185">Reference proteome</keyword>
<organism evidence="3 4">
    <name type="scientific">Aspergillus clavatus (strain ATCC 1007 / CBS 513.65 / DSM 816 / NCTC 3887 / NRRL 1 / QM 1276 / 107)</name>
    <dbReference type="NCBI Taxonomy" id="344612"/>
    <lineage>
        <taxon>Eukaryota</taxon>
        <taxon>Fungi</taxon>
        <taxon>Dikarya</taxon>
        <taxon>Ascomycota</taxon>
        <taxon>Pezizomycotina</taxon>
        <taxon>Eurotiomycetes</taxon>
        <taxon>Eurotiomycetidae</taxon>
        <taxon>Eurotiales</taxon>
        <taxon>Aspergillaceae</taxon>
        <taxon>Aspergillus</taxon>
        <taxon>Aspergillus subgen. Fumigati</taxon>
    </lineage>
</organism>
<dbReference type="VEuPathDB" id="FungiDB:ACLA_078520"/>
<proteinExistence type="predicted"/>
<evidence type="ECO:0000313" key="4">
    <source>
        <dbReference type="Proteomes" id="UP000006701"/>
    </source>
</evidence>
<dbReference type="AlphaFoldDB" id="A1CLX4"/>
<keyword evidence="2" id="KW-0732">Signal</keyword>
<dbReference type="GeneID" id="4702560"/>
<evidence type="ECO:0000256" key="2">
    <source>
        <dbReference type="SAM" id="SignalP"/>
    </source>
</evidence>
<feature type="signal peptide" evidence="2">
    <location>
        <begin position="1"/>
        <end position="24"/>
    </location>
</feature>
<protein>
    <submittedName>
        <fullName evidence="3">Uncharacterized protein</fullName>
    </submittedName>
</protein>
<evidence type="ECO:0000256" key="1">
    <source>
        <dbReference type="SAM" id="MobiDB-lite"/>
    </source>
</evidence>